<accession>A0A7V6A1R3</accession>
<dbReference type="PANTHER" id="PTHR35271:SF1">
    <property type="entry name" value="ABC TRANSPORTER, SUBSTRATE-BINDING LIPOPROTEIN"/>
    <property type="match status" value="1"/>
</dbReference>
<dbReference type="InterPro" id="IPR007487">
    <property type="entry name" value="ABC_transpt-TYRBP-like"/>
</dbReference>
<sequence>MPLPFTFTLRRGAFRARLTLGLLLFVALLAAVGCGAKPEQSLPVFASPDSPRLRHMVAGLETGLAPRRLKVVSVPEFGPAGDKALRRLRAEHPALLLVLGSPALIRVAPVEKVTPVVFAMVANPYVTGAADTPEHPEIHQKNITGIATPPPVRAALEHGASLLGTGTWGMLYDPSEGQAVEVARLFTGLAPRFGITPLTATSTQASTDQPALQKLLSRGAQVLYIPPTASAARYAPLVLSWGRERQVRVVSSQAEVSHQGAILWVALDYKALGEEAARLAKRILAGENPEKIPISEKMPLQVEADESLSRYWSGYPGVSRRPE</sequence>
<gene>
    <name evidence="1" type="ORF">ENV52_01370</name>
</gene>
<name>A0A7V6A1R3_9BACT</name>
<dbReference type="AlphaFoldDB" id="A0A7V6A1R3"/>
<organism evidence="1">
    <name type="scientific">Desulfobacca acetoxidans</name>
    <dbReference type="NCBI Taxonomy" id="60893"/>
    <lineage>
        <taxon>Bacteria</taxon>
        <taxon>Pseudomonadati</taxon>
        <taxon>Thermodesulfobacteriota</taxon>
        <taxon>Desulfobaccia</taxon>
        <taxon>Desulfobaccales</taxon>
        <taxon>Desulfobaccaceae</taxon>
        <taxon>Desulfobacca</taxon>
    </lineage>
</organism>
<protein>
    <recommendedName>
        <fullName evidence="2">ABC transporter substrate-binding protein</fullName>
    </recommendedName>
</protein>
<dbReference type="PANTHER" id="PTHR35271">
    <property type="entry name" value="ABC TRANSPORTER, SUBSTRATE-BINDING LIPOPROTEIN-RELATED"/>
    <property type="match status" value="1"/>
</dbReference>
<dbReference type="Pfam" id="PF04392">
    <property type="entry name" value="ABC_sub_bind"/>
    <property type="match status" value="1"/>
</dbReference>
<dbReference type="Gene3D" id="3.40.50.2300">
    <property type="match status" value="1"/>
</dbReference>
<proteinExistence type="predicted"/>
<reference evidence="1" key="1">
    <citation type="journal article" date="2020" name="mSystems">
        <title>Genome- and Community-Level Interaction Insights into Carbon Utilization and Element Cycling Functions of Hydrothermarchaeota in Hydrothermal Sediment.</title>
        <authorList>
            <person name="Zhou Z."/>
            <person name="Liu Y."/>
            <person name="Xu W."/>
            <person name="Pan J."/>
            <person name="Luo Z.H."/>
            <person name="Li M."/>
        </authorList>
    </citation>
    <scope>NUCLEOTIDE SEQUENCE [LARGE SCALE GENOMIC DNA]</scope>
    <source>
        <strain evidence="1">SpSt-767</strain>
    </source>
</reference>
<comment type="caution">
    <text evidence="1">The sequence shown here is derived from an EMBL/GenBank/DDBJ whole genome shotgun (WGS) entry which is preliminary data.</text>
</comment>
<evidence type="ECO:0000313" key="1">
    <source>
        <dbReference type="EMBL" id="HHS28336.1"/>
    </source>
</evidence>
<evidence type="ECO:0008006" key="2">
    <source>
        <dbReference type="Google" id="ProtNLM"/>
    </source>
</evidence>
<dbReference type="EMBL" id="DTGR01000025">
    <property type="protein sequence ID" value="HHS28336.1"/>
    <property type="molecule type" value="Genomic_DNA"/>
</dbReference>